<dbReference type="Proteomes" id="UP001501598">
    <property type="component" value="Unassembled WGS sequence"/>
</dbReference>
<reference evidence="3" key="1">
    <citation type="journal article" date="2019" name="Int. J. Syst. Evol. Microbiol.">
        <title>The Global Catalogue of Microorganisms (GCM) 10K type strain sequencing project: providing services to taxonomists for standard genome sequencing and annotation.</title>
        <authorList>
            <consortium name="The Broad Institute Genomics Platform"/>
            <consortium name="The Broad Institute Genome Sequencing Center for Infectious Disease"/>
            <person name="Wu L."/>
            <person name="Ma J."/>
        </authorList>
    </citation>
    <scope>NUCLEOTIDE SEQUENCE [LARGE SCALE GENOMIC DNA]</scope>
    <source>
        <strain evidence="3">JCM 17906</strain>
    </source>
</reference>
<dbReference type="SUPFAM" id="SSF53474">
    <property type="entry name" value="alpha/beta-Hydrolases"/>
    <property type="match status" value="1"/>
</dbReference>
<dbReference type="Gene3D" id="3.40.50.1820">
    <property type="entry name" value="alpha/beta hydrolase"/>
    <property type="match status" value="1"/>
</dbReference>
<feature type="region of interest" description="Disordered" evidence="1">
    <location>
        <begin position="40"/>
        <end position="59"/>
    </location>
</feature>
<evidence type="ECO:0000313" key="2">
    <source>
        <dbReference type="EMBL" id="GAA4542807.1"/>
    </source>
</evidence>
<comment type="caution">
    <text evidence="2">The sequence shown here is derived from an EMBL/GenBank/DDBJ whole genome shotgun (WGS) entry which is preliminary data.</text>
</comment>
<keyword evidence="3" id="KW-1185">Reference proteome</keyword>
<dbReference type="EMBL" id="BAABGT010000025">
    <property type="protein sequence ID" value="GAA4542807.1"/>
    <property type="molecule type" value="Genomic_DNA"/>
</dbReference>
<dbReference type="PANTHER" id="PTHR37574">
    <property type="entry name" value="LIPASE B"/>
    <property type="match status" value="1"/>
</dbReference>
<accession>A0ABP8RPE4</accession>
<dbReference type="InterPro" id="IPR029058">
    <property type="entry name" value="AB_hydrolase_fold"/>
</dbReference>
<proteinExistence type="predicted"/>
<dbReference type="RefSeq" id="WP_345414757.1">
    <property type="nucleotide sequence ID" value="NZ_BAABGT010000025.1"/>
</dbReference>
<dbReference type="PANTHER" id="PTHR37574:SF1">
    <property type="entry name" value="LIPASE B"/>
    <property type="match status" value="1"/>
</dbReference>
<evidence type="ECO:0000256" key="1">
    <source>
        <dbReference type="SAM" id="MobiDB-lite"/>
    </source>
</evidence>
<sequence>MGGTVLRVGAAVVVVVGLVVGVYAALTGATLRPVVAAPPAAQATGTTGPPPPAFAPVDRAGPALTVPAADLAASLECTRARANRDTVLLLSGTGADPATAYSWGVRPVLTAAGFATCLSTAPERNTGDIAVRAQYVVHAIRTIAADTGRKVAVVGHSQGGVVVRWALRFWPDLRPLVSDVVALGPPNAGTTAFTCPPACSAADRQQAAGSAFVEALNSGAQTFPGIDYSVVVSTDDVVVTPPATASTLLGVPTVSVQQVCPGRRTDHGALGLSDAVSLGLVVDALRNPGPADPARIRQSTCAAAQAAGITAAALRRGTAAVRAEVDLPRTAVSEEPAPPCYTRDTPC</sequence>
<name>A0ABP8RPE4_9PSEU</name>
<dbReference type="InterPro" id="IPR053228">
    <property type="entry name" value="Stereospecific_Lipase"/>
</dbReference>
<evidence type="ECO:0008006" key="4">
    <source>
        <dbReference type="Google" id="ProtNLM"/>
    </source>
</evidence>
<protein>
    <recommendedName>
        <fullName evidence="4">Lipase</fullName>
    </recommendedName>
</protein>
<organism evidence="2 3">
    <name type="scientific">Pseudonocardia xishanensis</name>
    <dbReference type="NCBI Taxonomy" id="630995"/>
    <lineage>
        <taxon>Bacteria</taxon>
        <taxon>Bacillati</taxon>
        <taxon>Actinomycetota</taxon>
        <taxon>Actinomycetes</taxon>
        <taxon>Pseudonocardiales</taxon>
        <taxon>Pseudonocardiaceae</taxon>
        <taxon>Pseudonocardia</taxon>
    </lineage>
</organism>
<gene>
    <name evidence="2" type="ORF">GCM10023175_18690</name>
</gene>
<evidence type="ECO:0000313" key="3">
    <source>
        <dbReference type="Proteomes" id="UP001501598"/>
    </source>
</evidence>